<evidence type="ECO:0000256" key="1">
    <source>
        <dbReference type="ARBA" id="ARBA00004613"/>
    </source>
</evidence>
<dbReference type="OrthoDB" id="5828355at2759"/>
<comment type="similarity">
    <text evidence="2">Belongs to the protease inhibitor I33 family.</text>
</comment>
<protein>
    <recommendedName>
        <fullName evidence="7">Pepsin inhibitor-3-like repeated domain-containing protein</fullName>
    </recommendedName>
</protein>
<keyword evidence="9" id="KW-1185">Reference proteome</keyword>
<evidence type="ECO:0000256" key="2">
    <source>
        <dbReference type="ARBA" id="ARBA00008019"/>
    </source>
</evidence>
<keyword evidence="4" id="KW-0732">Signal</keyword>
<dbReference type="AlphaFoldDB" id="A0A8S1HJ28"/>
<evidence type="ECO:0000259" key="7">
    <source>
        <dbReference type="Pfam" id="PF06394"/>
    </source>
</evidence>
<feature type="domain" description="Pepsin inhibitor-3-like repeated" evidence="7">
    <location>
        <begin position="210"/>
        <end position="282"/>
    </location>
</feature>
<dbReference type="Gene3D" id="3.30.1120.50">
    <property type="entry name" value="Pepsin inhibitor-3"/>
    <property type="match status" value="2"/>
</dbReference>
<keyword evidence="5" id="KW-1015">Disulfide bond</keyword>
<evidence type="ECO:0000313" key="9">
    <source>
        <dbReference type="Proteomes" id="UP000835052"/>
    </source>
</evidence>
<dbReference type="InterPro" id="IPR010480">
    <property type="entry name" value="Pepsin-I3"/>
</dbReference>
<gene>
    <name evidence="8" type="ORF">CAUJ_LOCUS11663</name>
</gene>
<dbReference type="Proteomes" id="UP000835052">
    <property type="component" value="Unassembled WGS sequence"/>
</dbReference>
<dbReference type="SUPFAM" id="SSF55149">
    <property type="entry name" value="Pepsin inhibitor-3"/>
    <property type="match status" value="1"/>
</dbReference>
<accession>A0A8S1HJ28</accession>
<dbReference type="InterPro" id="IPR051901">
    <property type="entry name" value="Protease_Inhibitor_I33"/>
</dbReference>
<feature type="region of interest" description="Disordered" evidence="6">
    <location>
        <begin position="167"/>
        <end position="216"/>
    </location>
</feature>
<sequence length="335" mass="36999">MVVDGGRPKRQLAPIFLADLFPGYNNRVPAVVLPDVIPQLFPSRNFSIQRRSPVQFRLHTCRLTSKFPAPGHASFLVEADKMKFAILLAVAVALAAAAPRDKRQVSIGTIAISGGAGGSTGCVVTGNVLFVNGFRVRELNGDEQSELESYQTNVDQYKNQLRDYIEQQRQQQQNEFNSRHQGRRTSQSGDSNAVNGPSSSANTGLTRPTAPAKPSFCSADATTQYYFDGCMVQDNKVYVGREYARDLTADEQEQLKKFDEQQTAYQNAVQQNVQSQMKGLFGTDFFSALFGGDDRRAQQQQQQQQQQQVAQSTPSTVSTTLPPKPDVPNFCTAIF</sequence>
<dbReference type="InterPro" id="IPR038412">
    <property type="entry name" value="Pepsin-I3_sf"/>
</dbReference>
<comment type="caution">
    <text evidence="8">The sequence shown here is derived from an EMBL/GenBank/DDBJ whole genome shotgun (WGS) entry which is preliminary data.</text>
</comment>
<name>A0A8S1HJ28_9PELO</name>
<feature type="compositionally biased region" description="Low complexity" evidence="6">
    <location>
        <begin position="298"/>
        <end position="321"/>
    </location>
</feature>
<feature type="domain" description="Pepsin inhibitor-3-like repeated" evidence="7">
    <location>
        <begin position="100"/>
        <end position="171"/>
    </location>
</feature>
<dbReference type="GO" id="GO:0005576">
    <property type="term" value="C:extracellular region"/>
    <property type="evidence" value="ECO:0007669"/>
    <property type="project" value="UniProtKB-SubCell"/>
</dbReference>
<feature type="region of interest" description="Disordered" evidence="6">
    <location>
        <begin position="298"/>
        <end position="327"/>
    </location>
</feature>
<dbReference type="EMBL" id="CAJGYM010000059">
    <property type="protein sequence ID" value="CAD6195744.1"/>
    <property type="molecule type" value="Genomic_DNA"/>
</dbReference>
<dbReference type="Pfam" id="PF06394">
    <property type="entry name" value="Pepsin-I3"/>
    <property type="match status" value="2"/>
</dbReference>
<organism evidence="8 9">
    <name type="scientific">Caenorhabditis auriculariae</name>
    <dbReference type="NCBI Taxonomy" id="2777116"/>
    <lineage>
        <taxon>Eukaryota</taxon>
        <taxon>Metazoa</taxon>
        <taxon>Ecdysozoa</taxon>
        <taxon>Nematoda</taxon>
        <taxon>Chromadorea</taxon>
        <taxon>Rhabditida</taxon>
        <taxon>Rhabditina</taxon>
        <taxon>Rhabditomorpha</taxon>
        <taxon>Rhabditoidea</taxon>
        <taxon>Rhabditidae</taxon>
        <taxon>Peloderinae</taxon>
        <taxon>Caenorhabditis</taxon>
    </lineage>
</organism>
<evidence type="ECO:0000313" key="8">
    <source>
        <dbReference type="EMBL" id="CAD6195744.1"/>
    </source>
</evidence>
<dbReference type="CDD" id="cd00225">
    <property type="entry name" value="API3"/>
    <property type="match status" value="1"/>
</dbReference>
<evidence type="ECO:0000256" key="5">
    <source>
        <dbReference type="ARBA" id="ARBA00023157"/>
    </source>
</evidence>
<evidence type="ECO:0000256" key="3">
    <source>
        <dbReference type="ARBA" id="ARBA00022525"/>
    </source>
</evidence>
<dbReference type="PANTHER" id="PTHR37969:SF1">
    <property type="entry name" value="PROTEIN CBG13105"/>
    <property type="match status" value="1"/>
</dbReference>
<reference evidence="8" key="1">
    <citation type="submission" date="2020-10" db="EMBL/GenBank/DDBJ databases">
        <authorList>
            <person name="Kikuchi T."/>
        </authorList>
    </citation>
    <scope>NUCLEOTIDE SEQUENCE</scope>
    <source>
        <strain evidence="8">NKZ352</strain>
    </source>
</reference>
<keyword evidence="3" id="KW-0964">Secreted</keyword>
<evidence type="ECO:0000256" key="6">
    <source>
        <dbReference type="SAM" id="MobiDB-lite"/>
    </source>
</evidence>
<feature type="compositionally biased region" description="Polar residues" evidence="6">
    <location>
        <begin position="184"/>
        <end position="206"/>
    </location>
</feature>
<evidence type="ECO:0000256" key="4">
    <source>
        <dbReference type="ARBA" id="ARBA00022729"/>
    </source>
</evidence>
<proteinExistence type="inferred from homology"/>
<dbReference type="PANTHER" id="PTHR37969">
    <property type="entry name" value="PROTEIN CBG07421-RELATED"/>
    <property type="match status" value="1"/>
</dbReference>
<comment type="subcellular location">
    <subcellularLocation>
        <location evidence="1">Secreted</location>
    </subcellularLocation>
</comment>